<sequence>MDCLSQELGFIPMDVSSSSQHTVVPHNDFMTNSTSTTSETVQQKSFEYSKTQSSTGPVRREEHRHT</sequence>
<proteinExistence type="predicted"/>
<dbReference type="EMBL" id="CP090896">
    <property type="protein sequence ID" value="ULT81925.1"/>
    <property type="molecule type" value="Genomic_DNA"/>
</dbReference>
<protein>
    <submittedName>
        <fullName evidence="2">Uncharacterized protein</fullName>
    </submittedName>
</protein>
<gene>
    <name evidence="2" type="ORF">L3Y34_011705</name>
</gene>
<feature type="compositionally biased region" description="Polar residues" evidence="1">
    <location>
        <begin position="29"/>
        <end position="56"/>
    </location>
</feature>
<organism evidence="2 3">
    <name type="scientific">Caenorhabditis briggsae</name>
    <dbReference type="NCBI Taxonomy" id="6238"/>
    <lineage>
        <taxon>Eukaryota</taxon>
        <taxon>Metazoa</taxon>
        <taxon>Ecdysozoa</taxon>
        <taxon>Nematoda</taxon>
        <taxon>Chromadorea</taxon>
        <taxon>Rhabditida</taxon>
        <taxon>Rhabditina</taxon>
        <taxon>Rhabditomorpha</taxon>
        <taxon>Rhabditoidea</taxon>
        <taxon>Rhabditidae</taxon>
        <taxon>Peloderinae</taxon>
        <taxon>Caenorhabditis</taxon>
    </lineage>
</organism>
<evidence type="ECO:0000256" key="1">
    <source>
        <dbReference type="SAM" id="MobiDB-lite"/>
    </source>
</evidence>
<evidence type="ECO:0000313" key="3">
    <source>
        <dbReference type="Proteomes" id="UP000827892"/>
    </source>
</evidence>
<dbReference type="Proteomes" id="UP000827892">
    <property type="component" value="Chromosome X"/>
</dbReference>
<feature type="region of interest" description="Disordered" evidence="1">
    <location>
        <begin position="17"/>
        <end position="66"/>
    </location>
</feature>
<evidence type="ECO:0000313" key="2">
    <source>
        <dbReference type="EMBL" id="ULT81925.1"/>
    </source>
</evidence>
<reference evidence="2 3" key="1">
    <citation type="submission" date="2022-05" db="EMBL/GenBank/DDBJ databases">
        <title>Chromosome-level reference genomes for two strains of Caenorhabditis briggsae: an improved platform for comparative genomics.</title>
        <authorList>
            <person name="Stevens L."/>
            <person name="Andersen E.C."/>
        </authorList>
    </citation>
    <scope>NUCLEOTIDE SEQUENCE [LARGE SCALE GENOMIC DNA]</scope>
    <source>
        <strain evidence="2">QX1410_ONT</strain>
        <tissue evidence="2">Whole-organism</tissue>
    </source>
</reference>
<name>A0AAE9CUS9_CAEBR</name>
<dbReference type="AlphaFoldDB" id="A0AAE9CUS9"/>
<accession>A0AAE9CUS9</accession>